<accession>A0A4S8J7W7</accession>
<evidence type="ECO:0000313" key="2">
    <source>
        <dbReference type="Proteomes" id="UP000317650"/>
    </source>
</evidence>
<protein>
    <submittedName>
        <fullName evidence="1">Uncharacterized protein</fullName>
    </submittedName>
</protein>
<reference evidence="1 2" key="1">
    <citation type="journal article" date="2019" name="Nat. Plants">
        <title>Genome sequencing of Musa balbisiana reveals subgenome evolution and function divergence in polyploid bananas.</title>
        <authorList>
            <person name="Yao X."/>
        </authorList>
    </citation>
    <scope>NUCLEOTIDE SEQUENCE [LARGE SCALE GENOMIC DNA]</scope>
    <source>
        <strain evidence="2">cv. DH-PKW</strain>
        <tissue evidence="1">Leaves</tissue>
    </source>
</reference>
<comment type="caution">
    <text evidence="1">The sequence shown here is derived from an EMBL/GenBank/DDBJ whole genome shotgun (WGS) entry which is preliminary data.</text>
</comment>
<sequence>MGMGMEMGAGGWKRHIGLIWRGEQPVGCERMAVEVVVGEEREAGEEDGSGRMNRGREGTALVPGSLVAAVYGRGRCRWYVLITSSSPRLTDPDLDPRSNLGAFLRQHESEEGNVVPRRLLGRYSILPPPSTSSSSSSNDMIEMWIEVKPKWNRAKFLLMTMDACFD</sequence>
<dbReference type="EMBL" id="PYDT01000006">
    <property type="protein sequence ID" value="THU57279.1"/>
    <property type="molecule type" value="Genomic_DNA"/>
</dbReference>
<organism evidence="1 2">
    <name type="scientific">Musa balbisiana</name>
    <name type="common">Banana</name>
    <dbReference type="NCBI Taxonomy" id="52838"/>
    <lineage>
        <taxon>Eukaryota</taxon>
        <taxon>Viridiplantae</taxon>
        <taxon>Streptophyta</taxon>
        <taxon>Embryophyta</taxon>
        <taxon>Tracheophyta</taxon>
        <taxon>Spermatophyta</taxon>
        <taxon>Magnoliopsida</taxon>
        <taxon>Liliopsida</taxon>
        <taxon>Zingiberales</taxon>
        <taxon>Musaceae</taxon>
        <taxon>Musa</taxon>
    </lineage>
</organism>
<evidence type="ECO:0000313" key="1">
    <source>
        <dbReference type="EMBL" id="THU57279.1"/>
    </source>
</evidence>
<dbReference type="AlphaFoldDB" id="A0A4S8J7W7"/>
<dbReference type="Proteomes" id="UP000317650">
    <property type="component" value="Chromosome 3"/>
</dbReference>
<proteinExistence type="predicted"/>
<name>A0A4S8J7W7_MUSBA</name>
<keyword evidence="2" id="KW-1185">Reference proteome</keyword>
<gene>
    <name evidence="1" type="ORF">C4D60_Mb03t01850</name>
</gene>